<dbReference type="InParanoid" id="C5LXA6"/>
<keyword evidence="2" id="KW-0342">GTP-binding</keyword>
<dbReference type="PANTHER" id="PTHR47977">
    <property type="entry name" value="RAS-RELATED PROTEIN RAB"/>
    <property type="match status" value="1"/>
</dbReference>
<dbReference type="PROSITE" id="PS00636">
    <property type="entry name" value="DNAJ_1"/>
    <property type="match status" value="1"/>
</dbReference>
<dbReference type="PROSITE" id="PS51421">
    <property type="entry name" value="RAS"/>
    <property type="match status" value="1"/>
</dbReference>
<dbReference type="SMART" id="SM00175">
    <property type="entry name" value="RAB"/>
    <property type="match status" value="1"/>
</dbReference>
<dbReference type="SMART" id="SM00173">
    <property type="entry name" value="RAS"/>
    <property type="match status" value="1"/>
</dbReference>
<dbReference type="InterPro" id="IPR001806">
    <property type="entry name" value="Small_GTPase"/>
</dbReference>
<dbReference type="FunFam" id="3.40.50.300:FF:001447">
    <property type="entry name" value="Ras-related protein Rab-1B"/>
    <property type="match status" value="1"/>
</dbReference>
<proteinExistence type="predicted"/>
<dbReference type="AlphaFoldDB" id="C5LXA6"/>
<dbReference type="PROSITE" id="PS51419">
    <property type="entry name" value="RAB"/>
    <property type="match status" value="1"/>
</dbReference>
<gene>
    <name evidence="5" type="ORF">Pmar_PMAR016898</name>
</gene>
<organism evidence="6">
    <name type="scientific">Perkinsus marinus (strain ATCC 50983 / TXsc)</name>
    <dbReference type="NCBI Taxonomy" id="423536"/>
    <lineage>
        <taxon>Eukaryota</taxon>
        <taxon>Sar</taxon>
        <taxon>Alveolata</taxon>
        <taxon>Perkinsozoa</taxon>
        <taxon>Perkinsea</taxon>
        <taxon>Perkinsida</taxon>
        <taxon>Perkinsidae</taxon>
        <taxon>Perkinsus</taxon>
    </lineage>
</organism>
<dbReference type="Gene3D" id="1.10.287.110">
    <property type="entry name" value="DnaJ domain"/>
    <property type="match status" value="1"/>
</dbReference>
<dbReference type="Pfam" id="PF00071">
    <property type="entry name" value="Ras"/>
    <property type="match status" value="1"/>
</dbReference>
<dbReference type="InterPro" id="IPR018253">
    <property type="entry name" value="DnaJ_domain_CS"/>
</dbReference>
<reference evidence="5 6" key="1">
    <citation type="submission" date="2008-07" db="EMBL/GenBank/DDBJ databases">
        <authorList>
            <person name="El-Sayed N."/>
            <person name="Caler E."/>
            <person name="Inman J."/>
            <person name="Amedeo P."/>
            <person name="Hass B."/>
            <person name="Wortman J."/>
        </authorList>
    </citation>
    <scope>NUCLEOTIDE SEQUENCE [LARGE SCALE GENOMIC DNA]</scope>
    <source>
        <strain evidence="6">ATCC 50983 / TXsc</strain>
    </source>
</reference>
<keyword evidence="6" id="KW-1185">Reference proteome</keyword>
<dbReference type="Proteomes" id="UP000007800">
    <property type="component" value="Unassembled WGS sequence"/>
</dbReference>
<dbReference type="NCBIfam" id="TIGR00231">
    <property type="entry name" value="small_GTP"/>
    <property type="match status" value="1"/>
</dbReference>
<dbReference type="SUPFAM" id="SSF68906">
    <property type="entry name" value="SAP domain"/>
    <property type="match status" value="1"/>
</dbReference>
<dbReference type="GeneID" id="9062363"/>
<dbReference type="GO" id="GO:0005525">
    <property type="term" value="F:GTP binding"/>
    <property type="evidence" value="ECO:0007669"/>
    <property type="project" value="UniProtKB-KW"/>
</dbReference>
<feature type="compositionally biased region" description="Basic and acidic residues" evidence="3">
    <location>
        <begin position="70"/>
        <end position="105"/>
    </location>
</feature>
<dbReference type="InterPro" id="IPR005225">
    <property type="entry name" value="Small_GTP-bd"/>
</dbReference>
<keyword evidence="1" id="KW-0547">Nucleotide-binding</keyword>
<feature type="domain" description="J" evidence="4">
    <location>
        <begin position="9"/>
        <end position="70"/>
    </location>
</feature>
<name>C5LXA6_PERM5</name>
<evidence type="ECO:0000313" key="5">
    <source>
        <dbReference type="EMBL" id="EEQ98655.1"/>
    </source>
</evidence>
<dbReference type="SMART" id="SM00271">
    <property type="entry name" value="DnaJ"/>
    <property type="match status" value="1"/>
</dbReference>
<dbReference type="PRINTS" id="PR00449">
    <property type="entry name" value="RASTRNSFRMNG"/>
</dbReference>
<dbReference type="InterPro" id="IPR036361">
    <property type="entry name" value="SAP_dom_sf"/>
</dbReference>
<dbReference type="InterPro" id="IPR027417">
    <property type="entry name" value="P-loop_NTPase"/>
</dbReference>
<dbReference type="Gene3D" id="3.40.50.300">
    <property type="entry name" value="P-loop containing nucleotide triphosphate hydrolases"/>
    <property type="match status" value="1"/>
</dbReference>
<dbReference type="RefSeq" id="XP_002765938.1">
    <property type="nucleotide sequence ID" value="XM_002765892.1"/>
</dbReference>
<feature type="region of interest" description="Disordered" evidence="3">
    <location>
        <begin position="68"/>
        <end position="116"/>
    </location>
</feature>
<dbReference type="InterPro" id="IPR001623">
    <property type="entry name" value="DnaJ_domain"/>
</dbReference>
<evidence type="ECO:0000259" key="4">
    <source>
        <dbReference type="PROSITE" id="PS50076"/>
    </source>
</evidence>
<protein>
    <submittedName>
        <fullName evidence="5">Small GTP binding protein rab6, putative</fullName>
    </submittedName>
</protein>
<dbReference type="InterPro" id="IPR050227">
    <property type="entry name" value="Rab"/>
</dbReference>
<evidence type="ECO:0000256" key="3">
    <source>
        <dbReference type="SAM" id="MobiDB-lite"/>
    </source>
</evidence>
<dbReference type="PROSITE" id="PS50076">
    <property type="entry name" value="DNAJ_2"/>
    <property type="match status" value="1"/>
</dbReference>
<dbReference type="CDD" id="cd06257">
    <property type="entry name" value="DnaJ"/>
    <property type="match status" value="1"/>
</dbReference>
<dbReference type="PROSITE" id="PS51420">
    <property type="entry name" value="RHO"/>
    <property type="match status" value="1"/>
</dbReference>
<sequence length="369" mass="41973">MDMSSGGSNYYYLLNIHREATLDDIKKAYKKAALIHHPDKGGDEEMFKSVKQAFEVLSNTNTRYMYNKKNKTDGIISRKQEQPRRSQADKPHPKKHYDGDDKVKSEAGGTSRSDGVSYNMMSIKELKDRLTSLGIRHDDCIERDDLIKRLTSKNRGEATHRRTSEKGRGSSTYANITIDINIINHSVGAPRYKIITMGAEAVGKSCIVKRYCEGRFIKRYISTIGIDYGTKTIKYSGEGKSHIMKINLFDMAGHDEFRDIRIEFYDNTQSGLLVYDVTSMASFRALDGWLNELITIRECNSKIGRDKIPIILVANKIDVEALRVVTREQGEDYAAQNGMKYFETSANTGEGIQEAFLYLFTRLLSTCYH</sequence>
<dbReference type="SUPFAM" id="SSF52540">
    <property type="entry name" value="P-loop containing nucleoside triphosphate hydrolases"/>
    <property type="match status" value="1"/>
</dbReference>
<dbReference type="GO" id="GO:0003924">
    <property type="term" value="F:GTPase activity"/>
    <property type="evidence" value="ECO:0007669"/>
    <property type="project" value="InterPro"/>
</dbReference>
<dbReference type="OMA" id="NINIAWE"/>
<evidence type="ECO:0000256" key="1">
    <source>
        <dbReference type="ARBA" id="ARBA00022741"/>
    </source>
</evidence>
<dbReference type="EMBL" id="GG686414">
    <property type="protein sequence ID" value="EEQ98655.1"/>
    <property type="molecule type" value="Genomic_DNA"/>
</dbReference>
<dbReference type="Pfam" id="PF00226">
    <property type="entry name" value="DnaJ"/>
    <property type="match status" value="1"/>
</dbReference>
<evidence type="ECO:0000256" key="2">
    <source>
        <dbReference type="ARBA" id="ARBA00023134"/>
    </source>
</evidence>
<dbReference type="PRINTS" id="PR00625">
    <property type="entry name" value="JDOMAIN"/>
</dbReference>
<accession>C5LXA6</accession>
<dbReference type="OrthoDB" id="9989112at2759"/>
<dbReference type="SUPFAM" id="SSF46565">
    <property type="entry name" value="Chaperone J-domain"/>
    <property type="match status" value="1"/>
</dbReference>
<evidence type="ECO:0000313" key="6">
    <source>
        <dbReference type="Proteomes" id="UP000007800"/>
    </source>
</evidence>
<dbReference type="SMART" id="SM00174">
    <property type="entry name" value="RHO"/>
    <property type="match status" value="1"/>
</dbReference>
<dbReference type="InterPro" id="IPR036869">
    <property type="entry name" value="J_dom_sf"/>
</dbReference>